<evidence type="ECO:0000313" key="7">
    <source>
        <dbReference type="EMBL" id="CAD7235664.1"/>
    </source>
</evidence>
<protein>
    <recommendedName>
        <fullName evidence="1">DNA (cytosine-5-)-methyltransferase</fullName>
        <ecNumber evidence="1">2.1.1.37</ecNumber>
    </recommendedName>
</protein>
<dbReference type="InterPro" id="IPR050390">
    <property type="entry name" value="C5-Methyltransferase"/>
</dbReference>
<name>A0A7R8ZSU6_9CRUS</name>
<reference evidence="7" key="1">
    <citation type="submission" date="2020-11" db="EMBL/GenBank/DDBJ databases">
        <authorList>
            <person name="Tran Van P."/>
        </authorList>
    </citation>
    <scope>NUCLEOTIDE SEQUENCE</scope>
</reference>
<keyword evidence="3 5" id="KW-0808">Transferase</keyword>
<dbReference type="GO" id="GO:0003677">
    <property type="term" value="F:DNA binding"/>
    <property type="evidence" value="ECO:0007669"/>
    <property type="project" value="TreeGrafter"/>
</dbReference>
<evidence type="ECO:0000256" key="1">
    <source>
        <dbReference type="ARBA" id="ARBA00011975"/>
    </source>
</evidence>
<dbReference type="Gene3D" id="3.40.50.150">
    <property type="entry name" value="Vaccinia Virus protein VP39"/>
    <property type="match status" value="1"/>
</dbReference>
<dbReference type="InterPro" id="IPR029063">
    <property type="entry name" value="SAM-dependent_MTases_sf"/>
</dbReference>
<dbReference type="GO" id="GO:0032259">
    <property type="term" value="P:methylation"/>
    <property type="evidence" value="ECO:0007669"/>
    <property type="project" value="UniProtKB-KW"/>
</dbReference>
<dbReference type="GO" id="GO:0003886">
    <property type="term" value="F:DNA (cytosine-5-)-methyltransferase activity"/>
    <property type="evidence" value="ECO:0007669"/>
    <property type="project" value="UniProtKB-EC"/>
</dbReference>
<dbReference type="Gene3D" id="3.90.120.10">
    <property type="entry name" value="DNA Methylase, subunit A, domain 2"/>
    <property type="match status" value="1"/>
</dbReference>
<dbReference type="PANTHER" id="PTHR10629">
    <property type="entry name" value="CYTOSINE-SPECIFIC METHYLTRANSFERASE"/>
    <property type="match status" value="1"/>
</dbReference>
<evidence type="ECO:0000256" key="6">
    <source>
        <dbReference type="RuleBase" id="RU000416"/>
    </source>
</evidence>
<evidence type="ECO:0000256" key="3">
    <source>
        <dbReference type="ARBA" id="ARBA00022679"/>
    </source>
</evidence>
<dbReference type="PROSITE" id="PS51679">
    <property type="entry name" value="SAM_MT_C5"/>
    <property type="match status" value="1"/>
</dbReference>
<dbReference type="OrthoDB" id="5376140at2759"/>
<dbReference type="AlphaFoldDB" id="A0A7R8ZSU6"/>
<accession>A0A7R8ZSU6</accession>
<dbReference type="PANTHER" id="PTHR10629:SF52">
    <property type="entry name" value="DNA (CYTOSINE-5)-METHYLTRANSFERASE 1"/>
    <property type="match status" value="1"/>
</dbReference>
<dbReference type="GO" id="GO:0044027">
    <property type="term" value="P:negative regulation of gene expression via chromosomal CpG island methylation"/>
    <property type="evidence" value="ECO:0007669"/>
    <property type="project" value="TreeGrafter"/>
</dbReference>
<dbReference type="SUPFAM" id="SSF53335">
    <property type="entry name" value="S-adenosyl-L-methionine-dependent methyltransferases"/>
    <property type="match status" value="2"/>
</dbReference>
<dbReference type="Pfam" id="PF00145">
    <property type="entry name" value="DNA_methylase"/>
    <property type="match status" value="2"/>
</dbReference>
<evidence type="ECO:0000256" key="2">
    <source>
        <dbReference type="ARBA" id="ARBA00022603"/>
    </source>
</evidence>
<dbReference type="NCBIfam" id="TIGR00675">
    <property type="entry name" value="dcm"/>
    <property type="match status" value="1"/>
</dbReference>
<gene>
    <name evidence="7" type="ORF">CTOB1V02_LOCUS13479</name>
</gene>
<comment type="similarity">
    <text evidence="5 6">Belongs to the class I-like SAM-binding methyltransferase superfamily. C5-methyltransferase family.</text>
</comment>
<evidence type="ECO:0000256" key="5">
    <source>
        <dbReference type="PROSITE-ProRule" id="PRU01016"/>
    </source>
</evidence>
<feature type="active site" evidence="5">
    <location>
        <position position="221"/>
    </location>
</feature>
<evidence type="ECO:0000256" key="4">
    <source>
        <dbReference type="ARBA" id="ARBA00022691"/>
    </source>
</evidence>
<dbReference type="EMBL" id="OB674072">
    <property type="protein sequence ID" value="CAD7235664.1"/>
    <property type="molecule type" value="Genomic_DNA"/>
</dbReference>
<dbReference type="GO" id="GO:0005634">
    <property type="term" value="C:nucleus"/>
    <property type="evidence" value="ECO:0007669"/>
    <property type="project" value="TreeGrafter"/>
</dbReference>
<dbReference type="PRINTS" id="PR00105">
    <property type="entry name" value="C5METTRFRASE"/>
</dbReference>
<sequence>MIHNHVTREYSGIVLERMKHLPVGGKMGDLPKHLQHESFIRTGAKKTGGPNMRLLRLTPDTPSLTVTAYIFNKFVHPEYDRYITPREAACLQDFPDDWVFVGGLGEVHHQVGNAVPVRLAKAIGTSVAEFLERRGISGDIPIASYFCGAGGLDLGFEYASNGRQNFNTVFATDIDQACGHTIHLNRPEWNFFLGDITKFSGDVVLNQIGVRPVVVIGGPPCQPFSVAGKQKATNDPLGQLYRDYIEHIAILAPEVVIMENVYGLKQVKSSNVLAEIYNAFLQIGYEVTHQELLAADFGTPQMRKRLVFIATRGKGASDFAFPVPTHTPVPDMFITQRYNGAGHSFAHLPDPQIYKKIPKQALMLEPRPLRSIDLTGSLS</sequence>
<proteinExistence type="inferred from homology"/>
<organism evidence="7">
    <name type="scientific">Cyprideis torosa</name>
    <dbReference type="NCBI Taxonomy" id="163714"/>
    <lineage>
        <taxon>Eukaryota</taxon>
        <taxon>Metazoa</taxon>
        <taxon>Ecdysozoa</taxon>
        <taxon>Arthropoda</taxon>
        <taxon>Crustacea</taxon>
        <taxon>Oligostraca</taxon>
        <taxon>Ostracoda</taxon>
        <taxon>Podocopa</taxon>
        <taxon>Podocopida</taxon>
        <taxon>Cytherocopina</taxon>
        <taxon>Cytheroidea</taxon>
        <taxon>Cytherideidae</taxon>
        <taxon>Cyprideis</taxon>
    </lineage>
</organism>
<keyword evidence="2 5" id="KW-0489">Methyltransferase</keyword>
<keyword evidence="4 5" id="KW-0949">S-adenosyl-L-methionine</keyword>
<dbReference type="EC" id="2.1.1.37" evidence="1"/>
<dbReference type="InterPro" id="IPR001525">
    <property type="entry name" value="C5_MeTfrase"/>
</dbReference>